<feature type="transmembrane region" description="Helical" evidence="14">
    <location>
        <begin position="318"/>
        <end position="338"/>
    </location>
</feature>
<evidence type="ECO:0000256" key="14">
    <source>
        <dbReference type="SAM" id="Phobius"/>
    </source>
</evidence>
<evidence type="ECO:0000256" key="4">
    <source>
        <dbReference type="ARBA" id="ARBA00019897"/>
    </source>
</evidence>
<dbReference type="CDD" id="cd23081">
    <property type="entry name" value="cpPDZ_EcRseP-like"/>
    <property type="match status" value="1"/>
</dbReference>
<proteinExistence type="inferred from homology"/>
<name>A0ABQ1V7S2_9NOCA</name>
<dbReference type="Pfam" id="PF02163">
    <property type="entry name" value="Peptidase_M50"/>
    <property type="match status" value="1"/>
</dbReference>
<feature type="domain" description="PDZ" evidence="15">
    <location>
        <begin position="162"/>
        <end position="208"/>
    </location>
</feature>
<dbReference type="InterPro" id="IPR036034">
    <property type="entry name" value="PDZ_sf"/>
</dbReference>
<keyword evidence="9 14" id="KW-1133">Transmembrane helix</keyword>
<keyword evidence="11 14" id="KW-0472">Membrane</keyword>
<gene>
    <name evidence="16" type="primary">rip1</name>
    <name evidence="16" type="ORF">GCM10007298_39540</name>
</gene>
<evidence type="ECO:0000256" key="1">
    <source>
        <dbReference type="ARBA" id="ARBA00001947"/>
    </source>
</evidence>
<feature type="transmembrane region" description="Helical" evidence="14">
    <location>
        <begin position="380"/>
        <end position="401"/>
    </location>
</feature>
<evidence type="ECO:0000256" key="13">
    <source>
        <dbReference type="ARBA" id="ARBA00033476"/>
    </source>
</evidence>
<organism evidence="16 17">
    <name type="scientific">Williamsia phyllosphaerae</name>
    <dbReference type="NCBI Taxonomy" id="885042"/>
    <lineage>
        <taxon>Bacteria</taxon>
        <taxon>Bacillati</taxon>
        <taxon>Actinomycetota</taxon>
        <taxon>Actinomycetes</taxon>
        <taxon>Mycobacteriales</taxon>
        <taxon>Nocardiaceae</taxon>
        <taxon>Williamsia</taxon>
    </lineage>
</organism>
<dbReference type="Pfam" id="PF17820">
    <property type="entry name" value="PDZ_6"/>
    <property type="match status" value="1"/>
</dbReference>
<comment type="caution">
    <text evidence="16">The sequence shown here is derived from an EMBL/GenBank/DDBJ whole genome shotgun (WGS) entry which is preliminary data.</text>
</comment>
<keyword evidence="8" id="KW-0862">Zinc</keyword>
<dbReference type="EMBL" id="BMCS01000003">
    <property type="protein sequence ID" value="GGF39899.1"/>
    <property type="molecule type" value="Genomic_DNA"/>
</dbReference>
<accession>A0ABQ1V7S2</accession>
<protein>
    <recommendedName>
        <fullName evidence="4">Zinc metalloprotease Rip1</fullName>
    </recommendedName>
    <alternativeName>
        <fullName evidence="12">S2P endopeptidase</fullName>
    </alternativeName>
    <alternativeName>
        <fullName evidence="13">Site-2-type intramembrane protease</fullName>
    </alternativeName>
</protein>
<dbReference type="InterPro" id="IPR008915">
    <property type="entry name" value="Peptidase_M50"/>
</dbReference>
<dbReference type="InterPro" id="IPR041489">
    <property type="entry name" value="PDZ_6"/>
</dbReference>
<evidence type="ECO:0000256" key="7">
    <source>
        <dbReference type="ARBA" id="ARBA00022801"/>
    </source>
</evidence>
<keyword evidence="10 16" id="KW-0482">Metalloprotease</keyword>
<evidence type="ECO:0000256" key="11">
    <source>
        <dbReference type="ARBA" id="ARBA00023136"/>
    </source>
</evidence>
<keyword evidence="17" id="KW-1185">Reference proteome</keyword>
<evidence type="ECO:0000313" key="17">
    <source>
        <dbReference type="Proteomes" id="UP000632454"/>
    </source>
</evidence>
<dbReference type="SUPFAM" id="SSF50156">
    <property type="entry name" value="PDZ domain-like"/>
    <property type="match status" value="1"/>
</dbReference>
<evidence type="ECO:0000259" key="15">
    <source>
        <dbReference type="PROSITE" id="PS50106"/>
    </source>
</evidence>
<evidence type="ECO:0000256" key="3">
    <source>
        <dbReference type="ARBA" id="ARBA00007931"/>
    </source>
</evidence>
<dbReference type="Gene3D" id="2.30.42.10">
    <property type="match status" value="1"/>
</dbReference>
<dbReference type="SMART" id="SM00228">
    <property type="entry name" value="PDZ"/>
    <property type="match status" value="1"/>
</dbReference>
<dbReference type="InterPro" id="IPR001478">
    <property type="entry name" value="PDZ"/>
</dbReference>
<evidence type="ECO:0000256" key="6">
    <source>
        <dbReference type="ARBA" id="ARBA00022692"/>
    </source>
</evidence>
<keyword evidence="7" id="KW-0378">Hydrolase</keyword>
<comment type="cofactor">
    <cofactor evidence="1">
        <name>Zn(2+)</name>
        <dbReference type="ChEBI" id="CHEBI:29105"/>
    </cofactor>
</comment>
<dbReference type="InterPro" id="IPR004387">
    <property type="entry name" value="Pept_M50_Zn"/>
</dbReference>
<reference evidence="17" key="1">
    <citation type="journal article" date="2019" name="Int. J. Syst. Evol. Microbiol.">
        <title>The Global Catalogue of Microorganisms (GCM) 10K type strain sequencing project: providing services to taxonomists for standard genome sequencing and annotation.</title>
        <authorList>
            <consortium name="The Broad Institute Genomics Platform"/>
            <consortium name="The Broad Institute Genome Sequencing Center for Infectious Disease"/>
            <person name="Wu L."/>
            <person name="Ma J."/>
        </authorList>
    </citation>
    <scope>NUCLEOTIDE SEQUENCE [LARGE SCALE GENOMIC DNA]</scope>
    <source>
        <strain evidence="17">CCM 7855</strain>
    </source>
</reference>
<evidence type="ECO:0000256" key="9">
    <source>
        <dbReference type="ARBA" id="ARBA00022989"/>
    </source>
</evidence>
<keyword evidence="5" id="KW-0645">Protease</keyword>
<feature type="transmembrane region" description="Helical" evidence="14">
    <location>
        <begin position="100"/>
        <end position="123"/>
    </location>
</feature>
<evidence type="ECO:0000256" key="12">
    <source>
        <dbReference type="ARBA" id="ARBA00032214"/>
    </source>
</evidence>
<dbReference type="GO" id="GO:0008237">
    <property type="term" value="F:metallopeptidase activity"/>
    <property type="evidence" value="ECO:0007669"/>
    <property type="project" value="UniProtKB-KW"/>
</dbReference>
<evidence type="ECO:0000256" key="8">
    <source>
        <dbReference type="ARBA" id="ARBA00022833"/>
    </source>
</evidence>
<evidence type="ECO:0000313" key="16">
    <source>
        <dbReference type="EMBL" id="GGF39899.1"/>
    </source>
</evidence>
<evidence type="ECO:0000256" key="10">
    <source>
        <dbReference type="ARBA" id="ARBA00023049"/>
    </source>
</evidence>
<keyword evidence="6 14" id="KW-0812">Transmembrane</keyword>
<evidence type="ECO:0000256" key="5">
    <source>
        <dbReference type="ARBA" id="ARBA00022670"/>
    </source>
</evidence>
<dbReference type="CDD" id="cd06163">
    <property type="entry name" value="S2P-M50_PDZ_RseP-like"/>
    <property type="match status" value="1"/>
</dbReference>
<dbReference type="Proteomes" id="UP000632454">
    <property type="component" value="Unassembled WGS sequence"/>
</dbReference>
<evidence type="ECO:0000256" key="2">
    <source>
        <dbReference type="ARBA" id="ARBA00004141"/>
    </source>
</evidence>
<dbReference type="PANTHER" id="PTHR42837:SF2">
    <property type="entry name" value="MEMBRANE METALLOPROTEASE ARASP2, CHLOROPLASTIC-RELATED"/>
    <property type="match status" value="1"/>
</dbReference>
<dbReference type="PANTHER" id="PTHR42837">
    <property type="entry name" value="REGULATOR OF SIGMA-E PROTEASE RSEP"/>
    <property type="match status" value="1"/>
</dbReference>
<sequence>MAPVVFVVGVLLFALGLLLSIAWHECGHMWAAQRTGMLVRRYFIGFGPTIWSFRRGETEYGIKALPLGGFCDIAGMTTYDEIAPEQAHRAMYLQKAWKRFVVMIAGPMQNFILGFVLIVIMALSVGLPDLSPPPTPSRVGGTDCVSATIASDGTSSPCTGTGPAAAAGLRAGDEIVAVGGQPVSTASELSPVIQKSTGPVVLTVLRDGARFDVTVTPQPVTVPDTEAGAGATKTVNQIGIAYPRTSGYTQYSVLGAVPGAVMFTGSLAHATWDSLLSLPSKVGALWTSVTGGERAADTPVSVYGASVIGGDLAERGQWAAVLLLLISINFFLGLFNLVPLLPLDGGHIAIIGYEKARNTIRARLGKVAKGPVDYIKLMPATYVVLAIMGSYMVLTLTADIINPIKLF</sequence>
<dbReference type="PROSITE" id="PS50106">
    <property type="entry name" value="PDZ"/>
    <property type="match status" value="1"/>
</dbReference>
<comment type="similarity">
    <text evidence="3">Belongs to the peptidase M50B family.</text>
</comment>
<comment type="subcellular location">
    <subcellularLocation>
        <location evidence="2">Membrane</location>
        <topology evidence="2">Multi-pass membrane protein</topology>
    </subcellularLocation>
</comment>